<sequence>MTDMLQRLPAPEVAQQLTDDFDGLLTCVEITPITHDVTSFTFALPGGAGLIFAPGQYLTITVEVDGVQLERCYTISSSPAQPERPTITVKRSPDGPVSTWLHDQLRVGDVVSAAGPYGLFSTATHPARKVLFLSAGSGITPLMSMTRAMRDQALVCGSGSGLSGPGLGEPLDIVFVHCARTPDDIIFRAELEALAAGGLAAVTIICQDDSPQEVWQGPRGRLTLGALFAAAPDVLDREVFTCGPPRFMAAVAEHLTLIAADPARSHRESFVLDAGAPASERALSGTSHLVTFARSGVTVECDAATTVLATAASAGLRLPSSCQGGVCGTCKSTLLSGQVDMQQAGGIRQREIDEGKFLPCCSTPLGDLEIDA</sequence>
<keyword evidence="7" id="KW-0408">Iron</keyword>
<dbReference type="InterPro" id="IPR017927">
    <property type="entry name" value="FAD-bd_FR_type"/>
</dbReference>
<keyword evidence="2" id="KW-0285">Flavoprotein</keyword>
<dbReference type="InterPro" id="IPR012675">
    <property type="entry name" value="Beta-grasp_dom_sf"/>
</dbReference>
<evidence type="ECO:0000256" key="2">
    <source>
        <dbReference type="ARBA" id="ARBA00022630"/>
    </source>
</evidence>
<evidence type="ECO:0000259" key="9">
    <source>
        <dbReference type="PROSITE" id="PS51085"/>
    </source>
</evidence>
<dbReference type="Gene3D" id="2.40.30.10">
    <property type="entry name" value="Translation factors"/>
    <property type="match status" value="1"/>
</dbReference>
<dbReference type="InterPro" id="IPR050415">
    <property type="entry name" value="MRET"/>
</dbReference>
<dbReference type="Pfam" id="PF00970">
    <property type="entry name" value="FAD_binding_6"/>
    <property type="match status" value="1"/>
</dbReference>
<gene>
    <name evidence="11" type="ORF">NF556_17605</name>
</gene>
<dbReference type="InterPro" id="IPR036010">
    <property type="entry name" value="2Fe-2S_ferredoxin-like_sf"/>
</dbReference>
<keyword evidence="6" id="KW-0560">Oxidoreductase</keyword>
<dbReference type="Pfam" id="PF00175">
    <property type="entry name" value="NAD_binding_1"/>
    <property type="match status" value="1"/>
</dbReference>
<dbReference type="EMBL" id="CP099489">
    <property type="protein sequence ID" value="USQ79399.1"/>
    <property type="molecule type" value="Genomic_DNA"/>
</dbReference>
<dbReference type="PROSITE" id="PS00197">
    <property type="entry name" value="2FE2S_FER_1"/>
    <property type="match status" value="1"/>
</dbReference>
<evidence type="ECO:0000313" key="11">
    <source>
        <dbReference type="EMBL" id="USQ79399.1"/>
    </source>
</evidence>
<keyword evidence="3" id="KW-0001">2Fe-2S</keyword>
<accession>A0ABY4YS30</accession>
<feature type="domain" description="FAD-binding FR-type" evidence="10">
    <location>
        <begin position="20"/>
        <end position="123"/>
    </location>
</feature>
<dbReference type="SUPFAM" id="SSF63380">
    <property type="entry name" value="Riboflavin synthase domain-like"/>
    <property type="match status" value="1"/>
</dbReference>
<dbReference type="Proteomes" id="UP001056455">
    <property type="component" value="Chromosome"/>
</dbReference>
<evidence type="ECO:0000256" key="3">
    <source>
        <dbReference type="ARBA" id="ARBA00022714"/>
    </source>
</evidence>
<dbReference type="PROSITE" id="PS51384">
    <property type="entry name" value="FAD_FR"/>
    <property type="match status" value="1"/>
</dbReference>
<keyword evidence="8" id="KW-0411">Iron-sulfur</keyword>
<reference evidence="11" key="1">
    <citation type="submission" date="2022-06" db="EMBL/GenBank/DDBJ databases">
        <title>Ornithinimicrobium HY1793.</title>
        <authorList>
            <person name="Huang Y."/>
        </authorList>
    </citation>
    <scope>NUCLEOTIDE SEQUENCE</scope>
    <source>
        <strain evidence="11">HY1793</strain>
    </source>
</reference>
<dbReference type="InterPro" id="IPR001433">
    <property type="entry name" value="OxRdtase_FAD/NAD-bd"/>
</dbReference>
<name>A0ABY4YS30_9MICO</name>
<comment type="cofactor">
    <cofactor evidence="1">
        <name>FAD</name>
        <dbReference type="ChEBI" id="CHEBI:57692"/>
    </cofactor>
</comment>
<proteinExistence type="predicted"/>
<evidence type="ECO:0000256" key="8">
    <source>
        <dbReference type="ARBA" id="ARBA00023014"/>
    </source>
</evidence>
<feature type="domain" description="2Fe-2S ferredoxin-type" evidence="9">
    <location>
        <begin position="288"/>
        <end position="372"/>
    </location>
</feature>
<evidence type="ECO:0000259" key="10">
    <source>
        <dbReference type="PROSITE" id="PS51384"/>
    </source>
</evidence>
<dbReference type="PROSITE" id="PS51085">
    <property type="entry name" value="2FE2S_FER_2"/>
    <property type="match status" value="1"/>
</dbReference>
<dbReference type="InterPro" id="IPR001041">
    <property type="entry name" value="2Fe-2S_ferredoxin-type"/>
</dbReference>
<dbReference type="Gene3D" id="3.40.50.80">
    <property type="entry name" value="Nucleotide-binding domain of ferredoxin-NADP reductase (FNR) module"/>
    <property type="match status" value="1"/>
</dbReference>
<dbReference type="PANTHER" id="PTHR47354:SF6">
    <property type="entry name" value="NADH OXIDOREDUCTASE HCR"/>
    <property type="match status" value="1"/>
</dbReference>
<evidence type="ECO:0000256" key="6">
    <source>
        <dbReference type="ARBA" id="ARBA00023002"/>
    </source>
</evidence>
<evidence type="ECO:0000256" key="1">
    <source>
        <dbReference type="ARBA" id="ARBA00001974"/>
    </source>
</evidence>
<organism evidence="11 12">
    <name type="scientific">Ornithinimicrobium faecis</name>
    <dbReference type="NCBI Taxonomy" id="2934158"/>
    <lineage>
        <taxon>Bacteria</taxon>
        <taxon>Bacillati</taxon>
        <taxon>Actinomycetota</taxon>
        <taxon>Actinomycetes</taxon>
        <taxon>Micrococcales</taxon>
        <taxon>Ornithinimicrobiaceae</taxon>
        <taxon>Ornithinimicrobium</taxon>
    </lineage>
</organism>
<dbReference type="SUPFAM" id="SSF54292">
    <property type="entry name" value="2Fe-2S ferredoxin-like"/>
    <property type="match status" value="1"/>
</dbReference>
<dbReference type="InterPro" id="IPR039261">
    <property type="entry name" value="FNR_nucleotide-bd"/>
</dbReference>
<evidence type="ECO:0000256" key="7">
    <source>
        <dbReference type="ARBA" id="ARBA00023004"/>
    </source>
</evidence>
<dbReference type="PRINTS" id="PR00410">
    <property type="entry name" value="PHEHYDRXLASE"/>
</dbReference>
<keyword evidence="4" id="KW-0479">Metal-binding</keyword>
<dbReference type="RefSeq" id="WP_252592441.1">
    <property type="nucleotide sequence ID" value="NZ_CP099489.1"/>
</dbReference>
<keyword evidence="5" id="KW-0274">FAD</keyword>
<dbReference type="CDD" id="cd00207">
    <property type="entry name" value="fer2"/>
    <property type="match status" value="1"/>
</dbReference>
<dbReference type="InterPro" id="IPR017938">
    <property type="entry name" value="Riboflavin_synthase-like_b-brl"/>
</dbReference>
<dbReference type="SUPFAM" id="SSF52343">
    <property type="entry name" value="Ferredoxin reductase-like, C-terminal NADP-linked domain"/>
    <property type="match status" value="1"/>
</dbReference>
<keyword evidence="12" id="KW-1185">Reference proteome</keyword>
<evidence type="ECO:0000256" key="4">
    <source>
        <dbReference type="ARBA" id="ARBA00022723"/>
    </source>
</evidence>
<dbReference type="Gene3D" id="3.10.20.30">
    <property type="match status" value="1"/>
</dbReference>
<evidence type="ECO:0000256" key="5">
    <source>
        <dbReference type="ARBA" id="ARBA00022827"/>
    </source>
</evidence>
<dbReference type="PANTHER" id="PTHR47354">
    <property type="entry name" value="NADH OXIDOREDUCTASE HCR"/>
    <property type="match status" value="1"/>
</dbReference>
<evidence type="ECO:0000313" key="12">
    <source>
        <dbReference type="Proteomes" id="UP001056455"/>
    </source>
</evidence>
<protein>
    <submittedName>
        <fullName evidence="11">FAD-binding oxidoreductase</fullName>
    </submittedName>
</protein>
<dbReference type="Pfam" id="PF00111">
    <property type="entry name" value="Fer2"/>
    <property type="match status" value="1"/>
</dbReference>
<dbReference type="InterPro" id="IPR008333">
    <property type="entry name" value="Cbr1-like_FAD-bd_dom"/>
</dbReference>
<dbReference type="InterPro" id="IPR006058">
    <property type="entry name" value="2Fe2S_fd_BS"/>
</dbReference>
<dbReference type="CDD" id="cd06215">
    <property type="entry name" value="FNR_iron_sulfur_binding_1"/>
    <property type="match status" value="1"/>
</dbReference>